<keyword evidence="3" id="KW-0496">Mitochondrion</keyword>
<evidence type="ECO:0000313" key="5">
    <source>
        <dbReference type="EMBL" id="KAG5527588.1"/>
    </source>
</evidence>
<dbReference type="Gene3D" id="3.30.479.30">
    <property type="entry name" value="Band 7 domain"/>
    <property type="match status" value="1"/>
</dbReference>
<accession>A0AAV6IG46</accession>
<comment type="caution">
    <text evidence="5">The sequence shown here is derived from an EMBL/GenBank/DDBJ whole genome shotgun (WGS) entry which is preliminary data.</text>
</comment>
<evidence type="ECO:0000256" key="1">
    <source>
        <dbReference type="ARBA" id="ARBA00004173"/>
    </source>
</evidence>
<dbReference type="Pfam" id="PF16200">
    <property type="entry name" value="Band_7_C"/>
    <property type="match status" value="1"/>
</dbReference>
<dbReference type="InterPro" id="IPR036013">
    <property type="entry name" value="Band_7/SPFH_dom_sf"/>
</dbReference>
<dbReference type="PRINTS" id="PR00721">
    <property type="entry name" value="STOMATIN"/>
</dbReference>
<dbReference type="AlphaFoldDB" id="A0AAV6IG46"/>
<comment type="subcellular location">
    <subcellularLocation>
        <location evidence="1">Mitochondrion</location>
    </subcellularLocation>
</comment>
<dbReference type="InterPro" id="IPR001972">
    <property type="entry name" value="Stomatin_HflK_fam"/>
</dbReference>
<evidence type="ECO:0000313" key="6">
    <source>
        <dbReference type="Proteomes" id="UP000823749"/>
    </source>
</evidence>
<dbReference type="SMART" id="SM00244">
    <property type="entry name" value="PHB"/>
    <property type="match status" value="1"/>
</dbReference>
<evidence type="ECO:0000256" key="2">
    <source>
        <dbReference type="ARBA" id="ARBA00008164"/>
    </source>
</evidence>
<sequence length="416" mass="45247">MLIDSSSSSSAAAAAVAVAVEDDGDAELMGPVLRGREKRGFLGLARNGGGCGDDDGIGWRGLGMRGGGEIEIEIEQRAAMARASEQSSYLLLTQSLKASGRHHRHHHFVRNFHYDGYRTNSAINLGIRIAPEKKAYVVERFGKFFKILEPGEIHFLPPIMYRIPYVHSLKEEAIPLTDQAATTKDNVPIKINGVLYIKIVDPLLASYGIHNPINAVVQLAQTTMRSVLGKITLDKTFRERDSVNKSILGAINDWPLRTEWGLECLRYEIKDVSPPEGVKIAMELEAEAERKKRVQILESEGIRDAEYNTADGNKRAVILQSEASKVAQANRGIGEAEAILTKAQATAKGIREVSRAIAESGGAEATSLSIAEQYIGAFEKIFKSSDTMLVPNNSAGDAAGMVAQAATVYNKVSEKK</sequence>
<dbReference type="Pfam" id="PF01145">
    <property type="entry name" value="Band_7"/>
    <property type="match status" value="1"/>
</dbReference>
<dbReference type="CDD" id="cd08829">
    <property type="entry name" value="SPFH_paraslipin"/>
    <property type="match status" value="1"/>
</dbReference>
<dbReference type="GO" id="GO:0016020">
    <property type="term" value="C:membrane"/>
    <property type="evidence" value="ECO:0007669"/>
    <property type="project" value="InterPro"/>
</dbReference>
<dbReference type="EMBL" id="JACTNZ010000010">
    <property type="protein sequence ID" value="KAG5527588.1"/>
    <property type="molecule type" value="Genomic_DNA"/>
</dbReference>
<protein>
    <recommendedName>
        <fullName evidence="4">Band 7 domain-containing protein</fullName>
    </recommendedName>
</protein>
<evidence type="ECO:0000256" key="3">
    <source>
        <dbReference type="ARBA" id="ARBA00023128"/>
    </source>
</evidence>
<dbReference type="SUPFAM" id="SSF117892">
    <property type="entry name" value="Band 7/SPFH domain"/>
    <property type="match status" value="1"/>
</dbReference>
<dbReference type="InterPro" id="IPR001107">
    <property type="entry name" value="Band_7"/>
</dbReference>
<dbReference type="PANTHER" id="PTHR43327:SF10">
    <property type="entry name" value="STOMATIN-LIKE PROTEIN 2, MITOCHONDRIAL"/>
    <property type="match status" value="1"/>
</dbReference>
<dbReference type="GO" id="GO:0005739">
    <property type="term" value="C:mitochondrion"/>
    <property type="evidence" value="ECO:0007669"/>
    <property type="project" value="UniProtKB-SubCell"/>
</dbReference>
<comment type="similarity">
    <text evidence="2">Belongs to the band 7/mec-2 family.</text>
</comment>
<dbReference type="PANTHER" id="PTHR43327">
    <property type="entry name" value="STOMATIN-LIKE PROTEIN 2, MITOCHONDRIAL"/>
    <property type="match status" value="1"/>
</dbReference>
<dbReference type="InterPro" id="IPR050710">
    <property type="entry name" value="Band7/mec-2_domain"/>
</dbReference>
<reference evidence="5" key="1">
    <citation type="submission" date="2020-08" db="EMBL/GenBank/DDBJ databases">
        <title>Plant Genome Project.</title>
        <authorList>
            <person name="Zhang R.-G."/>
        </authorList>
    </citation>
    <scope>NUCLEOTIDE SEQUENCE</scope>
    <source>
        <strain evidence="5">WSP0</strain>
        <tissue evidence="5">Leaf</tissue>
    </source>
</reference>
<name>A0AAV6IG46_9ERIC</name>
<organism evidence="5 6">
    <name type="scientific">Rhododendron griersonianum</name>
    <dbReference type="NCBI Taxonomy" id="479676"/>
    <lineage>
        <taxon>Eukaryota</taxon>
        <taxon>Viridiplantae</taxon>
        <taxon>Streptophyta</taxon>
        <taxon>Embryophyta</taxon>
        <taxon>Tracheophyta</taxon>
        <taxon>Spermatophyta</taxon>
        <taxon>Magnoliopsida</taxon>
        <taxon>eudicotyledons</taxon>
        <taxon>Gunneridae</taxon>
        <taxon>Pentapetalae</taxon>
        <taxon>asterids</taxon>
        <taxon>Ericales</taxon>
        <taxon>Ericaceae</taxon>
        <taxon>Ericoideae</taxon>
        <taxon>Rhodoreae</taxon>
        <taxon>Rhododendron</taxon>
    </lineage>
</organism>
<dbReference type="GO" id="GO:0007005">
    <property type="term" value="P:mitochondrion organization"/>
    <property type="evidence" value="ECO:0007669"/>
    <property type="project" value="TreeGrafter"/>
</dbReference>
<keyword evidence="6" id="KW-1185">Reference proteome</keyword>
<dbReference type="Proteomes" id="UP000823749">
    <property type="component" value="Chromosome 10"/>
</dbReference>
<proteinExistence type="inferred from homology"/>
<gene>
    <name evidence="5" type="ORF">RHGRI_028488</name>
</gene>
<dbReference type="InterPro" id="IPR032435">
    <property type="entry name" value="STML2-like_C"/>
</dbReference>
<evidence type="ECO:0000259" key="4">
    <source>
        <dbReference type="SMART" id="SM00244"/>
    </source>
</evidence>
<feature type="domain" description="Band 7" evidence="4">
    <location>
        <begin position="125"/>
        <end position="286"/>
    </location>
</feature>